<gene>
    <name evidence="5" type="ORF">Tbon_09125</name>
</gene>
<feature type="region of interest" description="Disordered" evidence="3">
    <location>
        <begin position="1"/>
        <end position="28"/>
    </location>
</feature>
<dbReference type="PANTHER" id="PTHR43584:SF8">
    <property type="entry name" value="N-ACETYLMURAMATE ALPHA-1-PHOSPHATE URIDYLYLTRANSFERASE"/>
    <property type="match status" value="1"/>
</dbReference>
<protein>
    <submittedName>
        <fullName evidence="5">Nucleotidyltransferase family protein</fullName>
    </submittedName>
</protein>
<dbReference type="InterPro" id="IPR005835">
    <property type="entry name" value="NTP_transferase_dom"/>
</dbReference>
<dbReference type="InterPro" id="IPR050065">
    <property type="entry name" value="GlmU-like"/>
</dbReference>
<feature type="domain" description="Nucleotidyl transferase" evidence="4">
    <location>
        <begin position="44"/>
        <end position="275"/>
    </location>
</feature>
<name>A0ABX6C513_9CHLR</name>
<evidence type="ECO:0000313" key="5">
    <source>
        <dbReference type="EMBL" id="QFG04347.1"/>
    </source>
</evidence>
<accession>A0ABX6C513</accession>
<dbReference type="EMBL" id="CP042829">
    <property type="protein sequence ID" value="QFG04347.1"/>
    <property type="molecule type" value="Genomic_DNA"/>
</dbReference>
<dbReference type="CDD" id="cd04181">
    <property type="entry name" value="NTP_transferase"/>
    <property type="match status" value="1"/>
</dbReference>
<dbReference type="Pfam" id="PF00483">
    <property type="entry name" value="NTP_transferase"/>
    <property type="match status" value="1"/>
</dbReference>
<dbReference type="Proteomes" id="UP000326331">
    <property type="component" value="Chromosome"/>
</dbReference>
<reference evidence="5 6" key="1">
    <citation type="submission" date="2019-10" db="EMBL/GenBank/DDBJ databases">
        <title>Thermopilla bonchosmolovskayae gen. nov., sp. nov., a moderately thermophilic Chloroflexi bacterium from a Chukotka hot spring (Arctic, Russia), representing a novel classis Thermopillaia, which include previously uncultivated lineage OLB14.</title>
        <authorList>
            <person name="Kochetkova T.V."/>
            <person name="Zayulina K.S."/>
            <person name="Zhigarkov V.S."/>
            <person name="Minaev N.V."/>
            <person name="Novikov A."/>
            <person name="Toshchakov S.V."/>
            <person name="Elcheninov A.G."/>
            <person name="Kublanov I.V."/>
        </authorList>
    </citation>
    <scope>NUCLEOTIDE SEQUENCE [LARGE SCALE GENOMIC DNA]</scope>
    <source>
        <strain evidence="5 6">3753O</strain>
    </source>
</reference>
<keyword evidence="2" id="KW-0548">Nucleotidyltransferase</keyword>
<organism evidence="5 6">
    <name type="scientific">Tepidiforma bonchosmolovskayae</name>
    <dbReference type="NCBI Taxonomy" id="2601677"/>
    <lineage>
        <taxon>Bacteria</taxon>
        <taxon>Bacillati</taxon>
        <taxon>Chloroflexota</taxon>
        <taxon>Tepidiformia</taxon>
        <taxon>Tepidiformales</taxon>
        <taxon>Tepidiformaceae</taxon>
        <taxon>Tepidiforma</taxon>
    </lineage>
</organism>
<sequence>MRHRSLRTRPRGGSHRSCRRSSRRPRLRRRALRRGRPPVTARQAVVLAAGRGTRLGALGADTPKPLLEVGRRPLLFRTLEGLAAAGIERAVIVVGHLRERVLEALAASPVPGLTVQFVTQERLEGTARAVALARPLLAPGPFLATWGDIFVEPQNYPRLLAAALPGGGAILVNPVDDPWAGAAVYIDDAFRVTRIVEKPPPGTSATNWNNAGPAVLDDWVWPRVERLEPSPRGEYELPRALAAAVGEGVELRAVPVEGPWFDIGTPESLAAARRYAESAP</sequence>
<evidence type="ECO:0000256" key="2">
    <source>
        <dbReference type="ARBA" id="ARBA00022695"/>
    </source>
</evidence>
<dbReference type="SUPFAM" id="SSF53448">
    <property type="entry name" value="Nucleotide-diphospho-sugar transferases"/>
    <property type="match status" value="1"/>
</dbReference>
<evidence type="ECO:0000256" key="3">
    <source>
        <dbReference type="SAM" id="MobiDB-lite"/>
    </source>
</evidence>
<proteinExistence type="predicted"/>
<dbReference type="PANTHER" id="PTHR43584">
    <property type="entry name" value="NUCLEOTIDYL TRANSFERASE"/>
    <property type="match status" value="1"/>
</dbReference>
<evidence type="ECO:0000313" key="6">
    <source>
        <dbReference type="Proteomes" id="UP000326331"/>
    </source>
</evidence>
<dbReference type="Gene3D" id="3.90.550.10">
    <property type="entry name" value="Spore Coat Polysaccharide Biosynthesis Protein SpsA, Chain A"/>
    <property type="match status" value="1"/>
</dbReference>
<evidence type="ECO:0000259" key="4">
    <source>
        <dbReference type="Pfam" id="PF00483"/>
    </source>
</evidence>
<dbReference type="InterPro" id="IPR029044">
    <property type="entry name" value="Nucleotide-diphossugar_trans"/>
</dbReference>
<evidence type="ECO:0000256" key="1">
    <source>
        <dbReference type="ARBA" id="ARBA00022679"/>
    </source>
</evidence>
<keyword evidence="1" id="KW-0808">Transferase</keyword>
<keyword evidence="6" id="KW-1185">Reference proteome</keyword>